<sequence length="352" mass="39947">MRKIVLFPSIGAILLLLSWLWSPFTPLSVMNEEKPVAEVLVELGDEPLPHQVDFSIPGVSVDAGRRLVLEGIGARKNGKASGRQSKHFVCTSCHNVEREDPDLSKADPEARLPYVQSKGLPFLQGSALYGVVNRTSFYNGDYDKKYGDLVLKARNNLREAIQLCATECAQGRILEDWELESVLAYLWTIDLKLGDLNLTGKDMDKLERALRLKKPDTTATALIKEHYLQASPATFVTPPEDRTVGYTEEGNAENGRLLYELSCLHCHERQRYSFFELDNSDMSFEFLLKHLPRYTRYSAYQVIRYGTSPLNGKRAYMPHYTLEKMSNSQVEDLRAYIEMRANEQEVPTSTGK</sequence>
<feature type="domain" description="Cytochrome c" evidence="5">
    <location>
        <begin position="77"/>
        <end position="190"/>
    </location>
</feature>
<dbReference type="SUPFAM" id="SSF46626">
    <property type="entry name" value="Cytochrome c"/>
    <property type="match status" value="1"/>
</dbReference>
<keyword evidence="2 4" id="KW-0479">Metal-binding</keyword>
<dbReference type="GO" id="GO:0046872">
    <property type="term" value="F:metal ion binding"/>
    <property type="evidence" value="ECO:0007669"/>
    <property type="project" value="UniProtKB-KW"/>
</dbReference>
<dbReference type="OrthoDB" id="9779283at2"/>
<name>A0A2D0N071_FLAN2</name>
<dbReference type="InterPro" id="IPR036909">
    <property type="entry name" value="Cyt_c-like_dom_sf"/>
</dbReference>
<dbReference type="InterPro" id="IPR009056">
    <property type="entry name" value="Cyt_c-like_dom"/>
</dbReference>
<dbReference type="EMBL" id="PDUD01000047">
    <property type="protein sequence ID" value="PHN01921.1"/>
    <property type="molecule type" value="Genomic_DNA"/>
</dbReference>
<dbReference type="AlphaFoldDB" id="A0A2D0N071"/>
<reference evidence="6 7" key="1">
    <citation type="submission" date="2017-10" db="EMBL/GenBank/DDBJ databases">
        <title>The draft genome sequence of Lewinella nigricans NBRC 102662.</title>
        <authorList>
            <person name="Wang K."/>
        </authorList>
    </citation>
    <scope>NUCLEOTIDE SEQUENCE [LARGE SCALE GENOMIC DNA]</scope>
    <source>
        <strain evidence="6 7">NBRC 102662</strain>
    </source>
</reference>
<accession>A0A2D0N071</accession>
<evidence type="ECO:0000256" key="3">
    <source>
        <dbReference type="ARBA" id="ARBA00023004"/>
    </source>
</evidence>
<gene>
    <name evidence="6" type="ORF">CRP01_34585</name>
</gene>
<keyword evidence="7" id="KW-1185">Reference proteome</keyword>
<feature type="domain" description="Cytochrome c" evidence="5">
    <location>
        <begin position="250"/>
        <end position="341"/>
    </location>
</feature>
<keyword evidence="3 4" id="KW-0408">Iron</keyword>
<evidence type="ECO:0000313" key="7">
    <source>
        <dbReference type="Proteomes" id="UP000223913"/>
    </source>
</evidence>
<evidence type="ECO:0000313" key="6">
    <source>
        <dbReference type="EMBL" id="PHN01921.1"/>
    </source>
</evidence>
<comment type="caution">
    <text evidence="6">The sequence shown here is derived from an EMBL/GenBank/DDBJ whole genome shotgun (WGS) entry which is preliminary data.</text>
</comment>
<dbReference type="Gene3D" id="1.10.760.10">
    <property type="entry name" value="Cytochrome c-like domain"/>
    <property type="match status" value="1"/>
</dbReference>
<proteinExistence type="predicted"/>
<evidence type="ECO:0000256" key="2">
    <source>
        <dbReference type="ARBA" id="ARBA00022723"/>
    </source>
</evidence>
<dbReference type="GO" id="GO:0020037">
    <property type="term" value="F:heme binding"/>
    <property type="evidence" value="ECO:0007669"/>
    <property type="project" value="InterPro"/>
</dbReference>
<keyword evidence="1 4" id="KW-0349">Heme</keyword>
<organism evidence="6 7">
    <name type="scientific">Flavilitoribacter nigricans (strain ATCC 23147 / DSM 23189 / NBRC 102662 / NCIMB 1420 / SS-2)</name>
    <name type="common">Lewinella nigricans</name>
    <dbReference type="NCBI Taxonomy" id="1122177"/>
    <lineage>
        <taxon>Bacteria</taxon>
        <taxon>Pseudomonadati</taxon>
        <taxon>Bacteroidota</taxon>
        <taxon>Saprospiria</taxon>
        <taxon>Saprospirales</taxon>
        <taxon>Lewinellaceae</taxon>
        <taxon>Flavilitoribacter</taxon>
    </lineage>
</organism>
<dbReference type="Proteomes" id="UP000223913">
    <property type="component" value="Unassembled WGS sequence"/>
</dbReference>
<evidence type="ECO:0000256" key="4">
    <source>
        <dbReference type="PROSITE-ProRule" id="PRU00433"/>
    </source>
</evidence>
<dbReference type="GO" id="GO:0009055">
    <property type="term" value="F:electron transfer activity"/>
    <property type="evidence" value="ECO:0007669"/>
    <property type="project" value="InterPro"/>
</dbReference>
<dbReference type="RefSeq" id="WP_099154655.1">
    <property type="nucleotide sequence ID" value="NZ_PDUD01000047.1"/>
</dbReference>
<evidence type="ECO:0000259" key="5">
    <source>
        <dbReference type="PROSITE" id="PS51007"/>
    </source>
</evidence>
<evidence type="ECO:0000256" key="1">
    <source>
        <dbReference type="ARBA" id="ARBA00022617"/>
    </source>
</evidence>
<protein>
    <recommendedName>
        <fullName evidence="5">Cytochrome c domain-containing protein</fullName>
    </recommendedName>
</protein>
<dbReference type="PROSITE" id="PS51007">
    <property type="entry name" value="CYTC"/>
    <property type="match status" value="2"/>
</dbReference>